<organism evidence="3 4">
    <name type="scientific">Flavilitoribacter nigricans (strain ATCC 23147 / DSM 23189 / NBRC 102662 / NCIMB 1420 / SS-2)</name>
    <name type="common">Lewinella nigricans</name>
    <dbReference type="NCBI Taxonomy" id="1122177"/>
    <lineage>
        <taxon>Bacteria</taxon>
        <taxon>Pseudomonadati</taxon>
        <taxon>Bacteroidota</taxon>
        <taxon>Saprospiria</taxon>
        <taxon>Saprospirales</taxon>
        <taxon>Lewinellaceae</taxon>
        <taxon>Flavilitoribacter</taxon>
    </lineage>
</organism>
<dbReference type="InterPro" id="IPR013320">
    <property type="entry name" value="ConA-like_dom_sf"/>
</dbReference>
<dbReference type="Proteomes" id="UP000223913">
    <property type="component" value="Unassembled WGS sequence"/>
</dbReference>
<protein>
    <submittedName>
        <fullName evidence="3">Ricin-type beta-trefoil lectin domain protein</fullName>
    </submittedName>
</protein>
<dbReference type="EMBL" id="PDUD01000001">
    <property type="protein sequence ID" value="PHN08675.1"/>
    <property type="molecule type" value="Genomic_DNA"/>
</dbReference>
<accession>A0A2D0NJI6</accession>
<dbReference type="Pfam" id="PF18962">
    <property type="entry name" value="Por_Secre_tail"/>
    <property type="match status" value="1"/>
</dbReference>
<dbReference type="Gene3D" id="2.80.10.50">
    <property type="match status" value="3"/>
</dbReference>
<dbReference type="OrthoDB" id="1281073at2"/>
<dbReference type="SUPFAM" id="SSF49265">
    <property type="entry name" value="Fibronectin type III"/>
    <property type="match status" value="1"/>
</dbReference>
<dbReference type="SMART" id="SM00458">
    <property type="entry name" value="RICIN"/>
    <property type="match status" value="1"/>
</dbReference>
<evidence type="ECO:0000259" key="2">
    <source>
        <dbReference type="PROSITE" id="PS50853"/>
    </source>
</evidence>
<dbReference type="SUPFAM" id="SSF49899">
    <property type="entry name" value="Concanavalin A-like lectins/glucanases"/>
    <property type="match status" value="1"/>
</dbReference>
<dbReference type="InterPro" id="IPR003961">
    <property type="entry name" value="FN3_dom"/>
</dbReference>
<dbReference type="InterPro" id="IPR026444">
    <property type="entry name" value="Secre_tail"/>
</dbReference>
<dbReference type="PROSITE" id="PS50231">
    <property type="entry name" value="RICIN_B_LECTIN"/>
    <property type="match status" value="1"/>
</dbReference>
<keyword evidence="3" id="KW-0430">Lectin</keyword>
<dbReference type="CDD" id="cd00161">
    <property type="entry name" value="beta-trefoil_Ricin-like"/>
    <property type="match status" value="1"/>
</dbReference>
<dbReference type="GO" id="GO:0004553">
    <property type="term" value="F:hydrolase activity, hydrolyzing O-glycosyl compounds"/>
    <property type="evidence" value="ECO:0007669"/>
    <property type="project" value="UniProtKB-ARBA"/>
</dbReference>
<evidence type="ECO:0000256" key="1">
    <source>
        <dbReference type="SAM" id="SignalP"/>
    </source>
</evidence>
<dbReference type="InterPro" id="IPR036116">
    <property type="entry name" value="FN3_sf"/>
</dbReference>
<dbReference type="InterPro" id="IPR013783">
    <property type="entry name" value="Ig-like_fold"/>
</dbReference>
<reference evidence="3 4" key="1">
    <citation type="submission" date="2017-10" db="EMBL/GenBank/DDBJ databases">
        <title>The draft genome sequence of Lewinella nigricans NBRC 102662.</title>
        <authorList>
            <person name="Wang K."/>
        </authorList>
    </citation>
    <scope>NUCLEOTIDE SEQUENCE [LARGE SCALE GENOMIC DNA]</scope>
    <source>
        <strain evidence="3 4">NBRC 102662</strain>
    </source>
</reference>
<proteinExistence type="predicted"/>
<dbReference type="NCBIfam" id="TIGR04183">
    <property type="entry name" value="Por_Secre_tail"/>
    <property type="match status" value="1"/>
</dbReference>
<feature type="signal peptide" evidence="1">
    <location>
        <begin position="1"/>
        <end position="29"/>
    </location>
</feature>
<dbReference type="Gene3D" id="2.60.40.10">
    <property type="entry name" value="Immunoglobulins"/>
    <property type="match status" value="1"/>
</dbReference>
<dbReference type="PANTHER" id="PTHR42535:SF2">
    <property type="entry name" value="CHROMOSOME UNDETERMINED SCAFFOLD_146, WHOLE GENOME SHOTGUN SEQUENCE"/>
    <property type="match status" value="1"/>
</dbReference>
<dbReference type="PANTHER" id="PTHR42535">
    <property type="entry name" value="OOKINETE PROTEIN, PUTATIVE-RELATED"/>
    <property type="match status" value="1"/>
</dbReference>
<dbReference type="PROSITE" id="PS50853">
    <property type="entry name" value="FN3"/>
    <property type="match status" value="1"/>
</dbReference>
<comment type="caution">
    <text evidence="3">The sequence shown here is derived from an EMBL/GenBank/DDBJ whole genome shotgun (WGS) entry which is preliminary data.</text>
</comment>
<evidence type="ECO:0000313" key="3">
    <source>
        <dbReference type="EMBL" id="PHN08675.1"/>
    </source>
</evidence>
<name>A0A2D0NJI6_FLAN2</name>
<dbReference type="InterPro" id="IPR035992">
    <property type="entry name" value="Ricin_B-like_lectins"/>
</dbReference>
<evidence type="ECO:0000313" key="4">
    <source>
        <dbReference type="Proteomes" id="UP000223913"/>
    </source>
</evidence>
<dbReference type="GO" id="GO:0030246">
    <property type="term" value="F:carbohydrate binding"/>
    <property type="evidence" value="ECO:0007669"/>
    <property type="project" value="UniProtKB-KW"/>
</dbReference>
<feature type="domain" description="Fibronectin type-III" evidence="2">
    <location>
        <begin position="545"/>
        <end position="639"/>
    </location>
</feature>
<keyword evidence="4" id="KW-1185">Reference proteome</keyword>
<dbReference type="InterPro" id="IPR000772">
    <property type="entry name" value="Ricin_B_lectin"/>
</dbReference>
<dbReference type="GO" id="GO:0005975">
    <property type="term" value="P:carbohydrate metabolic process"/>
    <property type="evidence" value="ECO:0007669"/>
    <property type="project" value="UniProtKB-ARBA"/>
</dbReference>
<keyword evidence="1" id="KW-0732">Signal</keyword>
<dbReference type="Pfam" id="PF14200">
    <property type="entry name" value="RicinB_lectin_2"/>
    <property type="match status" value="1"/>
</dbReference>
<sequence>MPNFNTMLKKIMTLLFLAFSGMILSPINAQIAGSSDNLQVQPIPDRSVLFDISDPGISKTVKFGADLAWANEQNFRRVIRFMGHDQLDVVRASFQPTHPLIGGFLSQKQLDDLNWRLYLIDTYAGPNTALALNCDHPRVDDWFFGHPERWEQLIERTTKRYQDAGHKVISVAPFNEPDFGWGQGSNQDMFDITALLNSNPLFDSIRLSGGNTLNCDEALGWYGYLVPAGCNEGNTHQLAGSFSNFATFFEVVRANGHHATDDELHNVVEALVGYEYGMQTGIWWGPAELARGAMVKAFDGQRIAYAEHRPNWTAAAVYRTPEGKIQAFGGTSERQAVTTSYNYISRDRAVYYDGHGPQREFFLEMPGGTGYAQGQTNAERVVNITWGDDIQPVINGRYVLVNRSSGKVMELNGDVNANGTNVQQGNHTGTDTQLWDVTPVSARIGGDFSYHHIKPAANANMSLDLYNFSLDNGANLNQWTTGNGGNQQWYLDYAEDGWFYIRSRESSYCVSLAADGTNIVQWEKTGNTDQQWRLLPAGTPIEFDAPAAPLDLVATSKAVSVRLDWTASPEADVAGYYVYRATAPEGPYNTIARNVTTTAFVDNTTLTGIPYYYAIKAADHSLNRSEYSTQVTATVTGAQTLVAHYQFEETLIDSTQNLNHSAAYGTPSFTWGRVGNCALSLNGTDDFLQLPADIASHQEITIATWVNWDGGAAQQRIFDFGNSTSQSLFLTPSNQNGQLQFGITDGVTEQTLSAPALASGQWTHVAVTLSSAGAQLYIDGQELNPSAIAPISPLDLRPVLNYIGRSQNPQHPLFNGTIDDFRIYNYALSLSEISELASQVVGVANTNQHFGKVKLFPNPTSDFLHISLDDPTQDAELFLSDAMGRVLLQQQLSGSRGTLDLKGLPAGVYWVRMIDRDGVSGVWRVVRE</sequence>
<feature type="chain" id="PRO_5013175117" evidence="1">
    <location>
        <begin position="30"/>
        <end position="928"/>
    </location>
</feature>
<gene>
    <name evidence="3" type="ORF">CRP01_01825</name>
</gene>
<dbReference type="Pfam" id="PF13385">
    <property type="entry name" value="Laminin_G_3"/>
    <property type="match status" value="1"/>
</dbReference>
<dbReference type="SUPFAM" id="SSF50370">
    <property type="entry name" value="Ricin B-like lectins"/>
    <property type="match status" value="1"/>
</dbReference>
<dbReference type="Gene3D" id="2.60.120.200">
    <property type="match status" value="1"/>
</dbReference>
<dbReference type="AlphaFoldDB" id="A0A2D0NJI6"/>